<dbReference type="STRING" id="1121326.CLMAG_12540"/>
<dbReference type="EMBL" id="LWAE01000001">
    <property type="protein sequence ID" value="KZL94201.1"/>
    <property type="molecule type" value="Genomic_DNA"/>
</dbReference>
<dbReference type="RefSeq" id="WP_066619370.1">
    <property type="nucleotide sequence ID" value="NZ_FQXL01000009.1"/>
</dbReference>
<proteinExistence type="predicted"/>
<dbReference type="Proteomes" id="UP000076603">
    <property type="component" value="Unassembled WGS sequence"/>
</dbReference>
<dbReference type="NCBIfam" id="TIGR02532">
    <property type="entry name" value="IV_pilin_GFxxxE"/>
    <property type="match status" value="1"/>
</dbReference>
<keyword evidence="3 6" id="KW-0812">Transmembrane</keyword>
<name>A0A162UR23_9CLOT</name>
<sequence>MFRNKLVHKKKGFTLIELMIVISILLILIGFMIPKFSAYMDKAKNIKAVNTAKQIQTAAMASYGDNNGKFVINDVTSTITTLTTVVSDDIVSTTIDGDQVLKINYNVDGKNYTIDIDAAANTYELTPEAE</sequence>
<comment type="subcellular location">
    <subcellularLocation>
        <location evidence="1">Membrane</location>
        <topology evidence="1">Single-pass membrane protein</topology>
    </subcellularLocation>
</comment>
<dbReference type="InterPro" id="IPR012902">
    <property type="entry name" value="N_methyl_site"/>
</dbReference>
<dbReference type="Pfam" id="PF07963">
    <property type="entry name" value="N_methyl"/>
    <property type="match status" value="1"/>
</dbReference>
<gene>
    <name evidence="7" type="primary">pilE1</name>
    <name evidence="7" type="ORF">CLMAG_12540</name>
</gene>
<evidence type="ECO:0000313" key="7">
    <source>
        <dbReference type="EMBL" id="KZL94201.1"/>
    </source>
</evidence>
<dbReference type="PATRIC" id="fig|1121326.3.peg.1222"/>
<protein>
    <submittedName>
        <fullName evidence="7">Fimbrial protein</fullName>
    </submittedName>
</protein>
<keyword evidence="8" id="KW-1185">Reference proteome</keyword>
<comment type="caution">
    <text evidence="7">The sequence shown here is derived from an EMBL/GenBank/DDBJ whole genome shotgun (WGS) entry which is preliminary data.</text>
</comment>
<dbReference type="SUPFAM" id="SSF54523">
    <property type="entry name" value="Pili subunits"/>
    <property type="match status" value="1"/>
</dbReference>
<evidence type="ECO:0000256" key="1">
    <source>
        <dbReference type="ARBA" id="ARBA00004167"/>
    </source>
</evidence>
<dbReference type="Gene3D" id="3.30.700.10">
    <property type="entry name" value="Glycoprotein, Type 4 Pilin"/>
    <property type="match status" value="1"/>
</dbReference>
<dbReference type="PANTHER" id="PTHR30093:SF44">
    <property type="entry name" value="TYPE II SECRETION SYSTEM CORE PROTEIN G"/>
    <property type="match status" value="1"/>
</dbReference>
<dbReference type="GO" id="GO:0016020">
    <property type="term" value="C:membrane"/>
    <property type="evidence" value="ECO:0007669"/>
    <property type="project" value="UniProtKB-SubCell"/>
</dbReference>
<dbReference type="PANTHER" id="PTHR30093">
    <property type="entry name" value="GENERAL SECRETION PATHWAY PROTEIN G"/>
    <property type="match status" value="1"/>
</dbReference>
<organism evidence="7 8">
    <name type="scientific">Clostridium magnum DSM 2767</name>
    <dbReference type="NCBI Taxonomy" id="1121326"/>
    <lineage>
        <taxon>Bacteria</taxon>
        <taxon>Bacillati</taxon>
        <taxon>Bacillota</taxon>
        <taxon>Clostridia</taxon>
        <taxon>Eubacteriales</taxon>
        <taxon>Clostridiaceae</taxon>
        <taxon>Clostridium</taxon>
    </lineage>
</organism>
<dbReference type="PROSITE" id="PS00409">
    <property type="entry name" value="PROKAR_NTER_METHYL"/>
    <property type="match status" value="1"/>
</dbReference>
<keyword evidence="4 6" id="KW-1133">Transmembrane helix</keyword>
<keyword evidence="2" id="KW-0488">Methylation</keyword>
<evidence type="ECO:0000256" key="2">
    <source>
        <dbReference type="ARBA" id="ARBA00022481"/>
    </source>
</evidence>
<dbReference type="InterPro" id="IPR045584">
    <property type="entry name" value="Pilin-like"/>
</dbReference>
<accession>A0A162UR23</accession>
<dbReference type="OrthoDB" id="1819208at2"/>
<keyword evidence="5 6" id="KW-0472">Membrane</keyword>
<evidence type="ECO:0000256" key="6">
    <source>
        <dbReference type="SAM" id="Phobius"/>
    </source>
</evidence>
<evidence type="ECO:0000256" key="3">
    <source>
        <dbReference type="ARBA" id="ARBA00022692"/>
    </source>
</evidence>
<evidence type="ECO:0000313" key="8">
    <source>
        <dbReference type="Proteomes" id="UP000076603"/>
    </source>
</evidence>
<dbReference type="AlphaFoldDB" id="A0A162UR23"/>
<reference evidence="7 8" key="1">
    <citation type="submission" date="2016-04" db="EMBL/GenBank/DDBJ databases">
        <title>Genome sequence of Clostridium magnum DSM 2767.</title>
        <authorList>
            <person name="Poehlein A."/>
            <person name="Uhlig R."/>
            <person name="Fischer R."/>
            <person name="Bahl H."/>
            <person name="Daniel R."/>
        </authorList>
    </citation>
    <scope>NUCLEOTIDE SEQUENCE [LARGE SCALE GENOMIC DNA]</scope>
    <source>
        <strain evidence="7 8">DSM 2767</strain>
    </source>
</reference>
<evidence type="ECO:0000256" key="4">
    <source>
        <dbReference type="ARBA" id="ARBA00022989"/>
    </source>
</evidence>
<feature type="transmembrane region" description="Helical" evidence="6">
    <location>
        <begin position="12"/>
        <end position="33"/>
    </location>
</feature>
<evidence type="ECO:0000256" key="5">
    <source>
        <dbReference type="ARBA" id="ARBA00023136"/>
    </source>
</evidence>